<feature type="transmembrane region" description="Helical" evidence="1">
    <location>
        <begin position="75"/>
        <end position="96"/>
    </location>
</feature>
<dbReference type="InterPro" id="IPR052710">
    <property type="entry name" value="CAAX_protease"/>
</dbReference>
<name>A0A2T3JEN6_9GAMM</name>
<dbReference type="PANTHER" id="PTHR36435:SF1">
    <property type="entry name" value="CAAX AMINO TERMINAL PROTEASE FAMILY PROTEIN"/>
    <property type="match status" value="1"/>
</dbReference>
<dbReference type="GO" id="GO:0004175">
    <property type="term" value="F:endopeptidase activity"/>
    <property type="evidence" value="ECO:0007669"/>
    <property type="project" value="UniProtKB-ARBA"/>
</dbReference>
<organism evidence="3 4">
    <name type="scientific">Photobacterium frigidiphilum</name>
    <dbReference type="NCBI Taxonomy" id="264736"/>
    <lineage>
        <taxon>Bacteria</taxon>
        <taxon>Pseudomonadati</taxon>
        <taxon>Pseudomonadota</taxon>
        <taxon>Gammaproteobacteria</taxon>
        <taxon>Vibrionales</taxon>
        <taxon>Vibrionaceae</taxon>
        <taxon>Photobacterium</taxon>
    </lineage>
</organism>
<feature type="transmembrane region" description="Helical" evidence="1">
    <location>
        <begin position="209"/>
        <end position="227"/>
    </location>
</feature>
<feature type="transmembrane region" description="Helical" evidence="1">
    <location>
        <begin position="148"/>
        <end position="165"/>
    </location>
</feature>
<feature type="transmembrane region" description="Helical" evidence="1">
    <location>
        <begin position="258"/>
        <end position="277"/>
    </location>
</feature>
<dbReference type="RefSeq" id="WP_107243511.1">
    <property type="nucleotide sequence ID" value="NZ_PYMJ01000015.1"/>
</dbReference>
<protein>
    <submittedName>
        <fullName evidence="3">CPBP family intramembrane metalloprotease</fullName>
    </submittedName>
</protein>
<feature type="domain" description="CAAX prenyl protease 2/Lysostaphin resistance protein A-like" evidence="2">
    <location>
        <begin position="176"/>
        <end position="267"/>
    </location>
</feature>
<keyword evidence="1" id="KW-1133">Transmembrane helix</keyword>
<accession>A0A2T3JEN6</accession>
<sequence length="280" mass="31093">MFFPNELLPEAITWLLLGATVITAFIQPRYWLHLLVITFASALYFANVNFVGVLAITAGLIVSALAKEAKGKWKVACHCLVVMWCLALVLHLIPGFNNLLVLDKVITGPESIPFTLYLNLDNPMIFFGLLLLVPTMLGKRNILSSKHISILAISFILLPVVPLVLNLVKPELSVPSWWWVFALNNLLFTCVAEEALFRGYIQRLLTQRFNPIIGIGIASLLFGAAHFSGGPLFIVVASLAGLLYGLTYYWSGKLSYAIAIHFGFNMVHLLFFTYPLANNI</sequence>
<dbReference type="InterPro" id="IPR003675">
    <property type="entry name" value="Rce1/LyrA-like_dom"/>
</dbReference>
<evidence type="ECO:0000259" key="2">
    <source>
        <dbReference type="Pfam" id="PF02517"/>
    </source>
</evidence>
<evidence type="ECO:0000313" key="4">
    <source>
        <dbReference type="Proteomes" id="UP000240987"/>
    </source>
</evidence>
<comment type="caution">
    <text evidence="3">The sequence shown here is derived from an EMBL/GenBank/DDBJ whole genome shotgun (WGS) entry which is preliminary data.</text>
</comment>
<dbReference type="OrthoDB" id="5322702at2"/>
<dbReference type="EMBL" id="PYMJ01000015">
    <property type="protein sequence ID" value="PSU47364.1"/>
    <property type="molecule type" value="Genomic_DNA"/>
</dbReference>
<keyword evidence="3" id="KW-0645">Protease</keyword>
<feature type="transmembrane region" description="Helical" evidence="1">
    <location>
        <begin position="7"/>
        <end position="26"/>
    </location>
</feature>
<gene>
    <name evidence="3" type="ORF">C9J12_15310</name>
</gene>
<dbReference type="Pfam" id="PF02517">
    <property type="entry name" value="Rce1-like"/>
    <property type="match status" value="1"/>
</dbReference>
<reference evidence="3 4" key="1">
    <citation type="submission" date="2018-01" db="EMBL/GenBank/DDBJ databases">
        <title>Whole genome sequencing of Histamine producing bacteria.</title>
        <authorList>
            <person name="Butler K."/>
        </authorList>
    </citation>
    <scope>NUCLEOTIDE SEQUENCE [LARGE SCALE GENOMIC DNA]</scope>
    <source>
        <strain evidence="3 4">JCM 12947</strain>
    </source>
</reference>
<feature type="transmembrane region" description="Helical" evidence="1">
    <location>
        <begin position="177"/>
        <end position="197"/>
    </location>
</feature>
<dbReference type="AlphaFoldDB" id="A0A2T3JEN6"/>
<feature type="transmembrane region" description="Helical" evidence="1">
    <location>
        <begin position="116"/>
        <end position="136"/>
    </location>
</feature>
<evidence type="ECO:0000313" key="3">
    <source>
        <dbReference type="EMBL" id="PSU47364.1"/>
    </source>
</evidence>
<keyword evidence="1" id="KW-0812">Transmembrane</keyword>
<keyword evidence="3" id="KW-0482">Metalloprotease</keyword>
<dbReference type="GO" id="GO:0006508">
    <property type="term" value="P:proteolysis"/>
    <property type="evidence" value="ECO:0007669"/>
    <property type="project" value="UniProtKB-KW"/>
</dbReference>
<evidence type="ECO:0000256" key="1">
    <source>
        <dbReference type="SAM" id="Phobius"/>
    </source>
</evidence>
<keyword evidence="4" id="KW-1185">Reference proteome</keyword>
<dbReference type="GO" id="GO:0080120">
    <property type="term" value="P:CAAX-box protein maturation"/>
    <property type="evidence" value="ECO:0007669"/>
    <property type="project" value="UniProtKB-ARBA"/>
</dbReference>
<keyword evidence="3" id="KW-0378">Hydrolase</keyword>
<dbReference type="Proteomes" id="UP000240987">
    <property type="component" value="Unassembled WGS sequence"/>
</dbReference>
<dbReference type="PANTHER" id="PTHR36435">
    <property type="entry name" value="SLR1288 PROTEIN"/>
    <property type="match status" value="1"/>
</dbReference>
<keyword evidence="1" id="KW-0472">Membrane</keyword>
<feature type="transmembrane region" description="Helical" evidence="1">
    <location>
        <begin position="32"/>
        <end position="63"/>
    </location>
</feature>
<proteinExistence type="predicted"/>
<dbReference type="GO" id="GO:0008237">
    <property type="term" value="F:metallopeptidase activity"/>
    <property type="evidence" value="ECO:0007669"/>
    <property type="project" value="UniProtKB-KW"/>
</dbReference>